<protein>
    <submittedName>
        <fullName evidence="2">Oxidoreductase molybdopterin binding domain protein</fullName>
    </submittedName>
</protein>
<sequence length="147" mass="16510">MLISAAPAVVQAETTGVVLSIEKGEREYRLTLQDIKAFTPVTFETETIWTHGVQSFEGVRLKDLLDSINISSGQLRAIAVNDYAVDIPVADAVSDGPIIAYKQNGAEMSRRRKGPLWIVYPYDDKKSYQTETVYSRSIWQLDRLITQ</sequence>
<reference evidence="2 3" key="1">
    <citation type="submission" date="2015-04" db="EMBL/GenBank/DDBJ databases">
        <authorList>
            <person name="Syromyatnikov M.Y."/>
            <person name="Popov V.N."/>
        </authorList>
    </citation>
    <scope>NUCLEOTIDE SEQUENCE [LARGE SCALE GENOMIC DNA]</scope>
    <source>
        <strain evidence="2 3">CECT 5292</strain>
    </source>
</reference>
<proteinExistence type="predicted"/>
<dbReference type="Proteomes" id="UP000048949">
    <property type="component" value="Unassembled WGS sequence"/>
</dbReference>
<dbReference type="RefSeq" id="WP_048599054.1">
    <property type="nucleotide sequence ID" value="NZ_CBFHGK010000014.1"/>
</dbReference>
<dbReference type="InterPro" id="IPR000572">
    <property type="entry name" value="OxRdtase_Mopterin-bd_dom"/>
</dbReference>
<dbReference type="InterPro" id="IPR036374">
    <property type="entry name" value="OxRdtase_Mopterin-bd_sf"/>
</dbReference>
<keyword evidence="3" id="KW-1185">Reference proteome</keyword>
<dbReference type="AlphaFoldDB" id="A0A0U1NLQ7"/>
<dbReference type="Pfam" id="PF00174">
    <property type="entry name" value="Oxidored_molyb"/>
    <property type="match status" value="1"/>
</dbReference>
<dbReference type="EMBL" id="CVQV01000007">
    <property type="protein sequence ID" value="CRK75628.1"/>
    <property type="molecule type" value="Genomic_DNA"/>
</dbReference>
<dbReference type="Gene3D" id="3.90.420.10">
    <property type="entry name" value="Oxidoreductase, molybdopterin-binding domain"/>
    <property type="match status" value="1"/>
</dbReference>
<feature type="domain" description="Oxidoreductase molybdopterin-binding" evidence="1">
    <location>
        <begin position="25"/>
        <end position="121"/>
    </location>
</feature>
<dbReference type="STRING" id="282199.GCA_001049735_01678"/>
<accession>A0A0U1NLQ7</accession>
<evidence type="ECO:0000313" key="2">
    <source>
        <dbReference type="EMBL" id="CRK75628.1"/>
    </source>
</evidence>
<gene>
    <name evidence="2" type="ORF">NIG5292_01679</name>
</gene>
<evidence type="ECO:0000313" key="3">
    <source>
        <dbReference type="Proteomes" id="UP000048949"/>
    </source>
</evidence>
<dbReference type="OrthoDB" id="9798763at2"/>
<dbReference type="SUPFAM" id="SSF56524">
    <property type="entry name" value="Oxidoreductase molybdopterin-binding domain"/>
    <property type="match status" value="1"/>
</dbReference>
<evidence type="ECO:0000259" key="1">
    <source>
        <dbReference type="Pfam" id="PF00174"/>
    </source>
</evidence>
<name>A0A0U1NLQ7_9RHOB</name>
<organism evidence="2 3">
    <name type="scientific">Nereida ignava</name>
    <dbReference type="NCBI Taxonomy" id="282199"/>
    <lineage>
        <taxon>Bacteria</taxon>
        <taxon>Pseudomonadati</taxon>
        <taxon>Pseudomonadota</taxon>
        <taxon>Alphaproteobacteria</taxon>
        <taxon>Rhodobacterales</taxon>
        <taxon>Roseobacteraceae</taxon>
        <taxon>Nereida</taxon>
    </lineage>
</organism>